<feature type="transmembrane region" description="Helical" evidence="1">
    <location>
        <begin position="49"/>
        <end position="74"/>
    </location>
</feature>
<protein>
    <submittedName>
        <fullName evidence="2">Uncharacterized protein</fullName>
    </submittedName>
</protein>
<organism evidence="2 3">
    <name type="scientific">Nocardia flavorosea</name>
    <dbReference type="NCBI Taxonomy" id="53429"/>
    <lineage>
        <taxon>Bacteria</taxon>
        <taxon>Bacillati</taxon>
        <taxon>Actinomycetota</taxon>
        <taxon>Actinomycetes</taxon>
        <taxon>Mycobacteriales</taxon>
        <taxon>Nocardiaceae</taxon>
        <taxon>Nocardia</taxon>
    </lineage>
</organism>
<evidence type="ECO:0000256" key="1">
    <source>
        <dbReference type="SAM" id="Phobius"/>
    </source>
</evidence>
<dbReference type="Proteomes" id="UP000570678">
    <property type="component" value="Unassembled WGS sequence"/>
</dbReference>
<comment type="caution">
    <text evidence="2">The sequence shown here is derived from an EMBL/GenBank/DDBJ whole genome shotgun (WGS) entry which is preliminary data.</text>
</comment>
<evidence type="ECO:0000313" key="3">
    <source>
        <dbReference type="Proteomes" id="UP000570678"/>
    </source>
</evidence>
<sequence length="264" mass="29245">MSRRETPWTSKDTWQCIGMIPLTAGALLACTDNLSIDDMRAYAHNAVEWSAPIAAGVGGAVLAMAVALIAFRFLRVSLANAIRRYWLYGRHWARVLEDLGLTETKGETTKVPRLVSVVRQGTDDVMTVRMLPGQTALKWHENSAALADEFGANSAKVSFGLHAHRDVVITFNRAPIPRKPLLELEAQKAHPIPLALPEPQQQGQRQYRPQAHPGFAISLTGLQLRIVWARVQRINQNDQGVRTAAGRARYGLRGEARWATWATA</sequence>
<name>A0A846YUS0_9NOCA</name>
<keyword evidence="1" id="KW-0472">Membrane</keyword>
<accession>A0A846YUS0</accession>
<dbReference type="PROSITE" id="PS51257">
    <property type="entry name" value="PROKAR_LIPOPROTEIN"/>
    <property type="match status" value="1"/>
</dbReference>
<evidence type="ECO:0000313" key="2">
    <source>
        <dbReference type="EMBL" id="NKY60992.1"/>
    </source>
</evidence>
<proteinExistence type="predicted"/>
<keyword evidence="3" id="KW-1185">Reference proteome</keyword>
<dbReference type="RefSeq" id="WP_168433996.1">
    <property type="nucleotide sequence ID" value="NZ_JAAXOT010000035.1"/>
</dbReference>
<keyword evidence="1" id="KW-1133">Transmembrane helix</keyword>
<keyword evidence="1" id="KW-0812">Transmembrane</keyword>
<gene>
    <name evidence="2" type="ORF">HGA15_33635</name>
</gene>
<reference evidence="2 3" key="1">
    <citation type="submission" date="2020-04" db="EMBL/GenBank/DDBJ databases">
        <title>MicrobeNet Type strains.</title>
        <authorList>
            <person name="Nicholson A.C."/>
        </authorList>
    </citation>
    <scope>NUCLEOTIDE SEQUENCE [LARGE SCALE GENOMIC DNA]</scope>
    <source>
        <strain evidence="2 3">JCM 3332</strain>
    </source>
</reference>
<dbReference type="AlphaFoldDB" id="A0A846YUS0"/>
<dbReference type="EMBL" id="JAAXOT010000035">
    <property type="protein sequence ID" value="NKY60992.1"/>
    <property type="molecule type" value="Genomic_DNA"/>
</dbReference>